<protein>
    <submittedName>
        <fullName evidence="1">Uncharacterized protein</fullName>
    </submittedName>
</protein>
<dbReference type="EMBL" id="JAZHXI010000001">
    <property type="protein sequence ID" value="KAL2075715.1"/>
    <property type="molecule type" value="Genomic_DNA"/>
</dbReference>
<organism evidence="1 2">
    <name type="scientific">Oculimacula yallundae</name>
    <dbReference type="NCBI Taxonomy" id="86028"/>
    <lineage>
        <taxon>Eukaryota</taxon>
        <taxon>Fungi</taxon>
        <taxon>Dikarya</taxon>
        <taxon>Ascomycota</taxon>
        <taxon>Pezizomycotina</taxon>
        <taxon>Leotiomycetes</taxon>
        <taxon>Helotiales</taxon>
        <taxon>Ploettnerulaceae</taxon>
        <taxon>Oculimacula</taxon>
    </lineage>
</organism>
<accession>A0ABR4D0P1</accession>
<sequence>MLQQRHSLNQASQQPRDALVATEHPLASNVRMAATAKISQDLTLAPNGNQLAEDAEGYVGSHPMVRENQAAAEENVQQHDGYQIVTILPTPYDRRRVYSVQLIHIDPSLPTTLCRVYGQLRQRVPNDDFVDKEDQDDKIRWDTWREKPAAQRANIVAYFEPGDELLDWKKFQEERAQRIKSLCKLVFLK</sequence>
<dbReference type="Proteomes" id="UP001595075">
    <property type="component" value="Unassembled WGS sequence"/>
</dbReference>
<comment type="caution">
    <text evidence="1">The sequence shown here is derived from an EMBL/GenBank/DDBJ whole genome shotgun (WGS) entry which is preliminary data.</text>
</comment>
<keyword evidence="2" id="KW-1185">Reference proteome</keyword>
<gene>
    <name evidence="1" type="ORF">VTL71DRAFT_658</name>
</gene>
<proteinExistence type="predicted"/>
<name>A0ABR4D0P1_9HELO</name>
<evidence type="ECO:0000313" key="2">
    <source>
        <dbReference type="Proteomes" id="UP001595075"/>
    </source>
</evidence>
<evidence type="ECO:0000313" key="1">
    <source>
        <dbReference type="EMBL" id="KAL2075715.1"/>
    </source>
</evidence>
<reference evidence="1 2" key="1">
    <citation type="journal article" date="2024" name="Commun. Biol.">
        <title>Comparative genomic analysis of thermophilic fungi reveals convergent evolutionary adaptations and gene losses.</title>
        <authorList>
            <person name="Steindorff A.S."/>
            <person name="Aguilar-Pontes M.V."/>
            <person name="Robinson A.J."/>
            <person name="Andreopoulos B."/>
            <person name="LaButti K."/>
            <person name="Kuo A."/>
            <person name="Mondo S."/>
            <person name="Riley R."/>
            <person name="Otillar R."/>
            <person name="Haridas S."/>
            <person name="Lipzen A."/>
            <person name="Grimwood J."/>
            <person name="Schmutz J."/>
            <person name="Clum A."/>
            <person name="Reid I.D."/>
            <person name="Moisan M.C."/>
            <person name="Butler G."/>
            <person name="Nguyen T.T.M."/>
            <person name="Dewar K."/>
            <person name="Conant G."/>
            <person name="Drula E."/>
            <person name="Henrissat B."/>
            <person name="Hansel C."/>
            <person name="Singer S."/>
            <person name="Hutchinson M.I."/>
            <person name="de Vries R.P."/>
            <person name="Natvig D.O."/>
            <person name="Powell A.J."/>
            <person name="Tsang A."/>
            <person name="Grigoriev I.V."/>
        </authorList>
    </citation>
    <scope>NUCLEOTIDE SEQUENCE [LARGE SCALE GENOMIC DNA]</scope>
    <source>
        <strain evidence="1 2">CBS 494.80</strain>
    </source>
</reference>